<comment type="caution">
    <text evidence="2">The sequence shown here is derived from an EMBL/GenBank/DDBJ whole genome shotgun (WGS) entry which is preliminary data.</text>
</comment>
<name>A0A6A4LY92_9ERIC</name>
<dbReference type="EMBL" id="QEFC01000612">
    <property type="protein sequence ID" value="KAE9463075.1"/>
    <property type="molecule type" value="Genomic_DNA"/>
</dbReference>
<organism evidence="2 3">
    <name type="scientific">Rhododendron williamsianum</name>
    <dbReference type="NCBI Taxonomy" id="262921"/>
    <lineage>
        <taxon>Eukaryota</taxon>
        <taxon>Viridiplantae</taxon>
        <taxon>Streptophyta</taxon>
        <taxon>Embryophyta</taxon>
        <taxon>Tracheophyta</taxon>
        <taxon>Spermatophyta</taxon>
        <taxon>Magnoliopsida</taxon>
        <taxon>eudicotyledons</taxon>
        <taxon>Gunneridae</taxon>
        <taxon>Pentapetalae</taxon>
        <taxon>asterids</taxon>
        <taxon>Ericales</taxon>
        <taxon>Ericaceae</taxon>
        <taxon>Ericoideae</taxon>
        <taxon>Rhodoreae</taxon>
        <taxon>Rhododendron</taxon>
    </lineage>
</organism>
<proteinExistence type="predicted"/>
<feature type="compositionally biased region" description="Basic residues" evidence="1">
    <location>
        <begin position="1"/>
        <end position="11"/>
    </location>
</feature>
<feature type="non-terminal residue" evidence="2">
    <location>
        <position position="1"/>
    </location>
</feature>
<keyword evidence="3" id="KW-1185">Reference proteome</keyword>
<evidence type="ECO:0000313" key="2">
    <source>
        <dbReference type="EMBL" id="KAE9463075.1"/>
    </source>
</evidence>
<protein>
    <submittedName>
        <fullName evidence="2">Uncharacterized protein</fullName>
    </submittedName>
</protein>
<evidence type="ECO:0000313" key="3">
    <source>
        <dbReference type="Proteomes" id="UP000428333"/>
    </source>
</evidence>
<reference evidence="2 3" key="1">
    <citation type="journal article" date="2019" name="Genome Biol. Evol.">
        <title>The Rhododendron genome and chromosomal organization provide insight into shared whole-genome duplications across the heath family (Ericaceae).</title>
        <authorList>
            <person name="Soza V.L."/>
            <person name="Lindsley D."/>
            <person name="Waalkes A."/>
            <person name="Ramage E."/>
            <person name="Patwardhan R.P."/>
            <person name="Burton J.N."/>
            <person name="Adey A."/>
            <person name="Kumar A."/>
            <person name="Qiu R."/>
            <person name="Shendure J."/>
            <person name="Hall B."/>
        </authorList>
    </citation>
    <scope>NUCLEOTIDE SEQUENCE [LARGE SCALE GENOMIC DNA]</scope>
    <source>
        <strain evidence="2">RSF 1966-606</strain>
    </source>
</reference>
<dbReference type="PANTHER" id="PTHR37218">
    <property type="entry name" value="COILED-COIL PROTEIN"/>
    <property type="match status" value="1"/>
</dbReference>
<dbReference type="Proteomes" id="UP000428333">
    <property type="component" value="Linkage Group LG03"/>
</dbReference>
<dbReference type="OrthoDB" id="673745at2759"/>
<sequence>MGGKGRKRREKNYRAAHGGNSRLPPPPKPSSVDALPSKLRAIMAFTHPSQPGSPYTCASVCKILLHLLIALLDIEIARSAVSNEKRNEGSGNRSVKVTARGVVWSVSELFIARWQLRYQVLENGRSRTDNVMPFVDIVEEVQQKVT</sequence>
<accession>A0A6A4LY92</accession>
<evidence type="ECO:0000256" key="1">
    <source>
        <dbReference type="SAM" id="MobiDB-lite"/>
    </source>
</evidence>
<dbReference type="PANTHER" id="PTHR37218:SF2">
    <property type="entry name" value="COILED-COIL PROTEIN"/>
    <property type="match status" value="1"/>
</dbReference>
<gene>
    <name evidence="2" type="ORF">C3L33_05016</name>
</gene>
<feature type="region of interest" description="Disordered" evidence="1">
    <location>
        <begin position="1"/>
        <end position="32"/>
    </location>
</feature>
<dbReference type="AlphaFoldDB" id="A0A6A4LY92"/>